<keyword evidence="3" id="KW-1185">Reference proteome</keyword>
<protein>
    <submittedName>
        <fullName evidence="4">MADF domain-containing protein</fullName>
    </submittedName>
</protein>
<accession>A0A914CRE3</accession>
<evidence type="ECO:0000259" key="2">
    <source>
        <dbReference type="Pfam" id="PF10545"/>
    </source>
</evidence>
<evidence type="ECO:0000313" key="4">
    <source>
        <dbReference type="WBParaSite" id="ACRNAN_scaffold13414.g28107.t1"/>
    </source>
</evidence>
<dbReference type="AlphaFoldDB" id="A0A914CRE3"/>
<feature type="region of interest" description="Disordered" evidence="1">
    <location>
        <begin position="108"/>
        <end position="132"/>
    </location>
</feature>
<name>A0A914CRE3_9BILA</name>
<organism evidence="3 4">
    <name type="scientific">Acrobeloides nanus</name>
    <dbReference type="NCBI Taxonomy" id="290746"/>
    <lineage>
        <taxon>Eukaryota</taxon>
        <taxon>Metazoa</taxon>
        <taxon>Ecdysozoa</taxon>
        <taxon>Nematoda</taxon>
        <taxon>Chromadorea</taxon>
        <taxon>Rhabditida</taxon>
        <taxon>Tylenchina</taxon>
        <taxon>Cephalobomorpha</taxon>
        <taxon>Cephaloboidea</taxon>
        <taxon>Cephalobidae</taxon>
        <taxon>Acrobeloides</taxon>
    </lineage>
</organism>
<reference evidence="4" key="1">
    <citation type="submission" date="2022-11" db="UniProtKB">
        <authorList>
            <consortium name="WormBaseParasite"/>
        </authorList>
    </citation>
    <scope>IDENTIFICATION</scope>
</reference>
<feature type="compositionally biased region" description="Low complexity" evidence="1">
    <location>
        <begin position="119"/>
        <end position="132"/>
    </location>
</feature>
<sequence length="211" mass="24080">MVSFSDDDINTLIDEVQSHNLIWNFQNDDHPKRKEVDKAFEEIAKKMSDEKRTIAVDQVWSEGEISLKSSDTQPEIFEFNEIVPSEEIESSYEVVVVDREISPSISDLGKNYTREMPASTPTTSKMSLSTSSTSKIWQGSTKSIPKKRKKDVDDEFEKAVLKTLQEKDQGSLLGEAVAEVYHRFQKLGLGANNLIFKKCIKRRLTRPKNSF</sequence>
<dbReference type="Pfam" id="PF10545">
    <property type="entry name" value="MADF_DNA_bdg"/>
    <property type="match status" value="1"/>
</dbReference>
<dbReference type="WBParaSite" id="ACRNAN_scaffold13414.g28107.t1">
    <property type="protein sequence ID" value="ACRNAN_scaffold13414.g28107.t1"/>
    <property type="gene ID" value="ACRNAN_scaffold13414.g28107"/>
</dbReference>
<evidence type="ECO:0000313" key="3">
    <source>
        <dbReference type="Proteomes" id="UP000887540"/>
    </source>
</evidence>
<dbReference type="InterPro" id="IPR006578">
    <property type="entry name" value="MADF-dom"/>
</dbReference>
<dbReference type="Proteomes" id="UP000887540">
    <property type="component" value="Unplaced"/>
</dbReference>
<proteinExistence type="predicted"/>
<feature type="domain" description="MADF" evidence="2">
    <location>
        <begin position="12"/>
        <end position="52"/>
    </location>
</feature>
<evidence type="ECO:0000256" key="1">
    <source>
        <dbReference type="SAM" id="MobiDB-lite"/>
    </source>
</evidence>